<feature type="transmembrane region" description="Helical" evidence="1">
    <location>
        <begin position="107"/>
        <end position="126"/>
    </location>
</feature>
<gene>
    <name evidence="2" type="ORF">NA57DRAFT_73115</name>
</gene>
<proteinExistence type="predicted"/>
<feature type="transmembrane region" description="Helical" evidence="1">
    <location>
        <begin position="173"/>
        <end position="196"/>
    </location>
</feature>
<evidence type="ECO:0000313" key="3">
    <source>
        <dbReference type="Proteomes" id="UP000799772"/>
    </source>
</evidence>
<feature type="transmembrane region" description="Helical" evidence="1">
    <location>
        <begin position="132"/>
        <end position="153"/>
    </location>
</feature>
<dbReference type="AlphaFoldDB" id="A0A9P4ILK9"/>
<feature type="transmembrane region" description="Helical" evidence="1">
    <location>
        <begin position="67"/>
        <end position="87"/>
    </location>
</feature>
<feature type="transmembrane region" description="Helical" evidence="1">
    <location>
        <begin position="7"/>
        <end position="30"/>
    </location>
</feature>
<comment type="caution">
    <text evidence="2">The sequence shown here is derived from an EMBL/GenBank/DDBJ whole genome shotgun (WGS) entry which is preliminary data.</text>
</comment>
<organism evidence="2 3">
    <name type="scientific">Rhizodiscina lignyota</name>
    <dbReference type="NCBI Taxonomy" id="1504668"/>
    <lineage>
        <taxon>Eukaryota</taxon>
        <taxon>Fungi</taxon>
        <taxon>Dikarya</taxon>
        <taxon>Ascomycota</taxon>
        <taxon>Pezizomycotina</taxon>
        <taxon>Dothideomycetes</taxon>
        <taxon>Pleosporomycetidae</taxon>
        <taxon>Aulographales</taxon>
        <taxon>Rhizodiscinaceae</taxon>
        <taxon>Rhizodiscina</taxon>
    </lineage>
</organism>
<dbReference type="Proteomes" id="UP000799772">
    <property type="component" value="Unassembled WGS sequence"/>
</dbReference>
<sequence>MVLLNFYGVEFCVPTFSVILLFVNFLIFPISTLSAPTPFDFETFIHDDLIPQKEGNTIPDELQCYSLPYGGIGFASHVITYYTVIMLGVGRKPLPPFSKLEHNYWDFFLALASVVITVPLAAFTIVRCLGRWQFVLLAVWKTTMSFTLAVVGLHRSVKLRKYKGMELEEEGGIFAWLVVYALGTIVGLTGLISLVIQTFTVNPKVRIITYVFGGIVGAAGLITLIAMYCSFRGDAEGFVTSVFGSMFAMVVAIACCMGMLAAFYSDWALGAIAKDDWAGAPSDDNKWLYWSYFAAKRLPLLSW</sequence>
<feature type="transmembrane region" description="Helical" evidence="1">
    <location>
        <begin position="238"/>
        <end position="264"/>
    </location>
</feature>
<reference evidence="2" key="1">
    <citation type="journal article" date="2020" name="Stud. Mycol.">
        <title>101 Dothideomycetes genomes: a test case for predicting lifestyles and emergence of pathogens.</title>
        <authorList>
            <person name="Haridas S."/>
            <person name="Albert R."/>
            <person name="Binder M."/>
            <person name="Bloem J."/>
            <person name="Labutti K."/>
            <person name="Salamov A."/>
            <person name="Andreopoulos B."/>
            <person name="Baker S."/>
            <person name="Barry K."/>
            <person name="Bills G."/>
            <person name="Bluhm B."/>
            <person name="Cannon C."/>
            <person name="Castanera R."/>
            <person name="Culley D."/>
            <person name="Daum C."/>
            <person name="Ezra D."/>
            <person name="Gonzalez J."/>
            <person name="Henrissat B."/>
            <person name="Kuo A."/>
            <person name="Liang C."/>
            <person name="Lipzen A."/>
            <person name="Lutzoni F."/>
            <person name="Magnuson J."/>
            <person name="Mondo S."/>
            <person name="Nolan M."/>
            <person name="Ohm R."/>
            <person name="Pangilinan J."/>
            <person name="Park H.-J."/>
            <person name="Ramirez L."/>
            <person name="Alfaro M."/>
            <person name="Sun H."/>
            <person name="Tritt A."/>
            <person name="Yoshinaga Y."/>
            <person name="Zwiers L.-H."/>
            <person name="Turgeon B."/>
            <person name="Goodwin S."/>
            <person name="Spatafora J."/>
            <person name="Crous P."/>
            <person name="Grigoriev I."/>
        </authorList>
    </citation>
    <scope>NUCLEOTIDE SEQUENCE</scope>
    <source>
        <strain evidence="2">CBS 133067</strain>
    </source>
</reference>
<feature type="transmembrane region" description="Helical" evidence="1">
    <location>
        <begin position="208"/>
        <end position="231"/>
    </location>
</feature>
<keyword evidence="1" id="KW-0472">Membrane</keyword>
<accession>A0A9P4ILK9</accession>
<keyword evidence="1" id="KW-1133">Transmembrane helix</keyword>
<protein>
    <submittedName>
        <fullName evidence="2">Uncharacterized protein</fullName>
    </submittedName>
</protein>
<keyword evidence="1" id="KW-0812">Transmembrane</keyword>
<evidence type="ECO:0000256" key="1">
    <source>
        <dbReference type="SAM" id="Phobius"/>
    </source>
</evidence>
<evidence type="ECO:0000313" key="2">
    <source>
        <dbReference type="EMBL" id="KAF2101674.1"/>
    </source>
</evidence>
<dbReference type="OrthoDB" id="3937007at2759"/>
<keyword evidence="3" id="KW-1185">Reference proteome</keyword>
<name>A0A9P4ILK9_9PEZI</name>
<dbReference type="EMBL" id="ML978123">
    <property type="protein sequence ID" value="KAF2101674.1"/>
    <property type="molecule type" value="Genomic_DNA"/>
</dbReference>